<sequence length="92" mass="10603">MGVATGIILSFVSGVSVFFSVFFFFLIFAHIILCFFARHLLAPCYDDDLYDEVDMVGCVQRVVRCRVAEMAGELRMSSFFFYIYDFQCITFS</sequence>
<accession>A0A4S2MRS1</accession>
<dbReference type="EMBL" id="ML220137">
    <property type="protein sequence ID" value="TGZ78859.1"/>
    <property type="molecule type" value="Genomic_DNA"/>
</dbReference>
<keyword evidence="1" id="KW-0472">Membrane</keyword>
<evidence type="ECO:0000313" key="3">
    <source>
        <dbReference type="Proteomes" id="UP000298138"/>
    </source>
</evidence>
<dbReference type="Proteomes" id="UP000298138">
    <property type="component" value="Unassembled WGS sequence"/>
</dbReference>
<reference evidence="2 3" key="1">
    <citation type="submission" date="2019-04" db="EMBL/GenBank/DDBJ databases">
        <title>Comparative genomics and transcriptomics to analyze fruiting body development in filamentous ascomycetes.</title>
        <authorList>
            <consortium name="DOE Joint Genome Institute"/>
            <person name="Lutkenhaus R."/>
            <person name="Traeger S."/>
            <person name="Breuer J."/>
            <person name="Kuo A."/>
            <person name="Lipzen A."/>
            <person name="Pangilinan J."/>
            <person name="Dilworth D."/>
            <person name="Sandor L."/>
            <person name="Poggeler S."/>
            <person name="Barry K."/>
            <person name="Grigoriev I.V."/>
            <person name="Nowrousian M."/>
        </authorList>
    </citation>
    <scope>NUCLEOTIDE SEQUENCE [LARGE SCALE GENOMIC DNA]</scope>
    <source>
        <strain evidence="2 3">CBS 389.68</strain>
    </source>
</reference>
<keyword evidence="3" id="KW-1185">Reference proteome</keyword>
<organism evidence="2 3">
    <name type="scientific">Ascodesmis nigricans</name>
    <dbReference type="NCBI Taxonomy" id="341454"/>
    <lineage>
        <taxon>Eukaryota</taxon>
        <taxon>Fungi</taxon>
        <taxon>Dikarya</taxon>
        <taxon>Ascomycota</taxon>
        <taxon>Pezizomycotina</taxon>
        <taxon>Pezizomycetes</taxon>
        <taxon>Pezizales</taxon>
        <taxon>Ascodesmidaceae</taxon>
        <taxon>Ascodesmis</taxon>
    </lineage>
</organism>
<dbReference type="InParanoid" id="A0A4S2MRS1"/>
<dbReference type="AlphaFoldDB" id="A0A4S2MRS1"/>
<evidence type="ECO:0000313" key="2">
    <source>
        <dbReference type="EMBL" id="TGZ78859.1"/>
    </source>
</evidence>
<gene>
    <name evidence="2" type="ORF">EX30DRAFT_128728</name>
</gene>
<feature type="transmembrane region" description="Helical" evidence="1">
    <location>
        <begin position="6"/>
        <end position="36"/>
    </location>
</feature>
<keyword evidence="1" id="KW-0812">Transmembrane</keyword>
<name>A0A4S2MRS1_9PEZI</name>
<proteinExistence type="predicted"/>
<keyword evidence="1" id="KW-1133">Transmembrane helix</keyword>
<protein>
    <submittedName>
        <fullName evidence="2">Uncharacterized protein</fullName>
    </submittedName>
</protein>
<evidence type="ECO:0000256" key="1">
    <source>
        <dbReference type="SAM" id="Phobius"/>
    </source>
</evidence>